<evidence type="ECO:0000256" key="2">
    <source>
        <dbReference type="SAM" id="MobiDB-lite"/>
    </source>
</evidence>
<evidence type="ECO:0000313" key="3">
    <source>
        <dbReference type="EMBL" id="PON62753.1"/>
    </source>
</evidence>
<keyword evidence="4" id="KW-1185">Reference proteome</keyword>
<accession>A0A2P5CNX4</accession>
<sequence>RRGILSDTCPEGLFKTIRVTRDTVWAHGLSEARTEFIPDPGRIRPNLLFTSTVRVQEPRESSAKKISRDSTLLQTQTGTLIKPWVGVRNGQTVLIGWRLVKILPSPGSSHRGQQKAGHDNARDITSKALWDSEDMWIVGRCSISSSETRGQLMAPSRMTTRSTRPDVEGSSQEARPSLEPKLDQMLAALAEVNRKVEMAHEAILGLKDEVAEVRRDNACLEGMLASEARSRQREDFDEEVQQESRGQPPREVPAPSRLRI</sequence>
<comment type="caution">
    <text evidence="3">The sequence shown here is derived from an EMBL/GenBank/DDBJ whole genome shotgun (WGS) entry which is preliminary data.</text>
</comment>
<organism evidence="3 4">
    <name type="scientific">Parasponia andersonii</name>
    <name type="common">Sponia andersonii</name>
    <dbReference type="NCBI Taxonomy" id="3476"/>
    <lineage>
        <taxon>Eukaryota</taxon>
        <taxon>Viridiplantae</taxon>
        <taxon>Streptophyta</taxon>
        <taxon>Embryophyta</taxon>
        <taxon>Tracheophyta</taxon>
        <taxon>Spermatophyta</taxon>
        <taxon>Magnoliopsida</taxon>
        <taxon>eudicotyledons</taxon>
        <taxon>Gunneridae</taxon>
        <taxon>Pentapetalae</taxon>
        <taxon>rosids</taxon>
        <taxon>fabids</taxon>
        <taxon>Rosales</taxon>
        <taxon>Cannabaceae</taxon>
        <taxon>Parasponia</taxon>
    </lineage>
</organism>
<reference evidence="4" key="1">
    <citation type="submission" date="2016-06" db="EMBL/GenBank/DDBJ databases">
        <title>Parallel loss of symbiosis genes in relatives of nitrogen-fixing non-legume Parasponia.</title>
        <authorList>
            <person name="Van Velzen R."/>
            <person name="Holmer R."/>
            <person name="Bu F."/>
            <person name="Rutten L."/>
            <person name="Van Zeijl A."/>
            <person name="Liu W."/>
            <person name="Santuari L."/>
            <person name="Cao Q."/>
            <person name="Sharma T."/>
            <person name="Shen D."/>
            <person name="Roswanjaya Y."/>
            <person name="Wardhani T."/>
            <person name="Kalhor M.S."/>
            <person name="Jansen J."/>
            <person name="Van den Hoogen J."/>
            <person name="Gungor B."/>
            <person name="Hartog M."/>
            <person name="Hontelez J."/>
            <person name="Verver J."/>
            <person name="Yang W.-C."/>
            <person name="Schijlen E."/>
            <person name="Repin R."/>
            <person name="Schilthuizen M."/>
            <person name="Schranz E."/>
            <person name="Heidstra R."/>
            <person name="Miyata K."/>
            <person name="Fedorova E."/>
            <person name="Kohlen W."/>
            <person name="Bisseling T."/>
            <person name="Smit S."/>
            <person name="Geurts R."/>
        </authorList>
    </citation>
    <scope>NUCLEOTIDE SEQUENCE [LARGE SCALE GENOMIC DNA]</scope>
    <source>
        <strain evidence="4">cv. WU1-14</strain>
    </source>
</reference>
<evidence type="ECO:0000256" key="1">
    <source>
        <dbReference type="SAM" id="Coils"/>
    </source>
</evidence>
<dbReference type="Proteomes" id="UP000237105">
    <property type="component" value="Unassembled WGS sequence"/>
</dbReference>
<dbReference type="AlphaFoldDB" id="A0A2P5CNX4"/>
<feature type="non-terminal residue" evidence="3">
    <location>
        <position position="1"/>
    </location>
</feature>
<keyword evidence="1" id="KW-0175">Coiled coil</keyword>
<protein>
    <submittedName>
        <fullName evidence="3">Uncharacterized protein</fullName>
    </submittedName>
</protein>
<feature type="region of interest" description="Disordered" evidence="2">
    <location>
        <begin position="147"/>
        <end position="180"/>
    </location>
</feature>
<feature type="coiled-coil region" evidence="1">
    <location>
        <begin position="182"/>
        <end position="209"/>
    </location>
</feature>
<name>A0A2P5CNX4_PARAD</name>
<evidence type="ECO:0000313" key="4">
    <source>
        <dbReference type="Proteomes" id="UP000237105"/>
    </source>
</evidence>
<feature type="region of interest" description="Disordered" evidence="2">
    <location>
        <begin position="224"/>
        <end position="260"/>
    </location>
</feature>
<proteinExistence type="predicted"/>
<gene>
    <name evidence="3" type="ORF">PanWU01x14_136650</name>
</gene>
<dbReference type="EMBL" id="JXTB01000110">
    <property type="protein sequence ID" value="PON62753.1"/>
    <property type="molecule type" value="Genomic_DNA"/>
</dbReference>